<dbReference type="RefSeq" id="WP_061534846.1">
    <property type="nucleotide sequence ID" value="NZ_CP013233.1"/>
</dbReference>
<dbReference type="Gene3D" id="2.180.10.10">
    <property type="entry name" value="RHS repeat-associated core"/>
    <property type="match status" value="1"/>
</dbReference>
<proteinExistence type="predicted"/>
<dbReference type="Proteomes" id="UP000071778">
    <property type="component" value="Chromosome"/>
</dbReference>
<dbReference type="PATRIC" id="fig|279058.17.peg.4655"/>
<name>A0A127PWE6_9BURK</name>
<evidence type="ECO:0000313" key="1">
    <source>
        <dbReference type="EMBL" id="AMP11982.1"/>
    </source>
</evidence>
<accession>A0A127PWE6</accession>
<reference evidence="1 2" key="1">
    <citation type="submission" date="2015-11" db="EMBL/GenBank/DDBJ databases">
        <title>Exploring the genomic traits of fungus-feeding bacterial genus Collimonas.</title>
        <authorList>
            <person name="Song C."/>
            <person name="Schmidt R."/>
            <person name="de Jager V."/>
            <person name="Krzyzanowska D."/>
            <person name="Jongedijk E."/>
            <person name="Cankar K."/>
            <person name="Beekwilder J."/>
            <person name="van Veen A."/>
            <person name="de Boer W."/>
            <person name="van Veen J.A."/>
            <person name="Garbeva P."/>
        </authorList>
    </citation>
    <scope>NUCLEOTIDE SEQUENCE [LARGE SCALE GENOMIC DNA]</scope>
    <source>
        <strain evidence="1 2">Ter282</strain>
    </source>
</reference>
<dbReference type="AlphaFoldDB" id="A0A127PWE6"/>
<gene>
    <name evidence="1" type="primary">rhsA</name>
    <name evidence="1" type="ORF">CAter282_4322</name>
</gene>
<evidence type="ECO:0000313" key="2">
    <source>
        <dbReference type="Proteomes" id="UP000071778"/>
    </source>
</evidence>
<organism evidence="1 2">
    <name type="scientific">Collimonas arenae</name>
    <dbReference type="NCBI Taxonomy" id="279058"/>
    <lineage>
        <taxon>Bacteria</taxon>
        <taxon>Pseudomonadati</taxon>
        <taxon>Pseudomonadota</taxon>
        <taxon>Betaproteobacteria</taxon>
        <taxon>Burkholderiales</taxon>
        <taxon>Oxalobacteraceae</taxon>
        <taxon>Collimonas</taxon>
    </lineage>
</organism>
<dbReference type="OrthoDB" id="8553452at2"/>
<dbReference type="EMBL" id="CP013235">
    <property type="protein sequence ID" value="AMP11982.1"/>
    <property type="molecule type" value="Genomic_DNA"/>
</dbReference>
<protein>
    <submittedName>
        <fullName evidence="1">Rhs family domain protein</fullName>
    </submittedName>
</protein>
<keyword evidence="2" id="KW-1185">Reference proteome</keyword>
<sequence>MNTYIWSARDQLTQISGAVTAGFNYDALRRRQTRTINGVGTGYVYDGLNLIQELNGVGVDEVLAQQTDTGASAQTINYFSDALGSTIQLIDQTGNKLMDYT</sequence>